<evidence type="ECO:0000259" key="8">
    <source>
        <dbReference type="PROSITE" id="PS50923"/>
    </source>
</evidence>
<dbReference type="PROSITE" id="PS50923">
    <property type="entry name" value="SUSHI"/>
    <property type="match status" value="2"/>
</dbReference>
<reference evidence="9" key="1">
    <citation type="submission" date="2016-11" db="UniProtKB">
        <authorList>
            <consortium name="WormBaseParasite"/>
        </authorList>
    </citation>
    <scope>IDENTIFICATION</scope>
    <source>
        <strain evidence="9">pt0022</strain>
    </source>
</reference>
<evidence type="ECO:0000256" key="7">
    <source>
        <dbReference type="SAM" id="SignalP"/>
    </source>
</evidence>
<evidence type="ECO:0000256" key="5">
    <source>
        <dbReference type="PROSITE-ProRule" id="PRU00302"/>
    </source>
</evidence>
<evidence type="ECO:0000256" key="6">
    <source>
        <dbReference type="SAM" id="Phobius"/>
    </source>
</evidence>
<dbReference type="WBParaSite" id="maker-PairedContig_423-snap-gene-0.6-mRNA-1">
    <property type="protein sequence ID" value="maker-PairedContig_423-snap-gene-0.6-mRNA-1"/>
    <property type="gene ID" value="maker-PairedContig_423-snap-gene-0.6"/>
</dbReference>
<dbReference type="PANTHER" id="PTHR19325">
    <property type="entry name" value="COMPLEMENT COMPONENT-RELATED SUSHI DOMAIN-CONTAINING"/>
    <property type="match status" value="1"/>
</dbReference>
<dbReference type="InterPro" id="IPR000436">
    <property type="entry name" value="Sushi_SCR_CCP_dom"/>
</dbReference>
<dbReference type="SMART" id="SM00032">
    <property type="entry name" value="CCP"/>
    <property type="match status" value="2"/>
</dbReference>
<keyword evidence="6" id="KW-0472">Membrane</keyword>
<dbReference type="Pfam" id="PF00084">
    <property type="entry name" value="Sushi"/>
    <property type="match status" value="1"/>
</dbReference>
<dbReference type="CDD" id="cd00033">
    <property type="entry name" value="CCP"/>
    <property type="match status" value="1"/>
</dbReference>
<name>A0A1I8EQY4_WUCBA</name>
<evidence type="ECO:0000256" key="3">
    <source>
        <dbReference type="ARBA" id="ARBA00023157"/>
    </source>
</evidence>
<dbReference type="SUPFAM" id="SSF57535">
    <property type="entry name" value="Complement control module/SCR domain"/>
    <property type="match status" value="2"/>
</dbReference>
<keyword evidence="6" id="KW-1133">Transmembrane helix</keyword>
<keyword evidence="7" id="KW-0732">Signal</keyword>
<keyword evidence="6" id="KW-0812">Transmembrane</keyword>
<dbReference type="STRING" id="6293.A0A1I8EQY4"/>
<proteinExistence type="predicted"/>
<keyword evidence="2" id="KW-0677">Repeat</keyword>
<evidence type="ECO:0000256" key="4">
    <source>
        <dbReference type="ARBA" id="ARBA00023180"/>
    </source>
</evidence>
<evidence type="ECO:0000313" key="9">
    <source>
        <dbReference type="WBParaSite" id="maker-PairedContig_423-snap-gene-0.6-mRNA-1"/>
    </source>
</evidence>
<dbReference type="Gene3D" id="2.10.70.10">
    <property type="entry name" value="Complement Module, domain 1"/>
    <property type="match status" value="2"/>
</dbReference>
<feature type="signal peptide" evidence="7">
    <location>
        <begin position="1"/>
        <end position="20"/>
    </location>
</feature>
<sequence>MNRSILAFSILLSRTTTVIALCLAHLPVPNALVTYNFLSPIPDLFHSTGSVAALSCNLGFVVNGSSTTKCTSKGIWEPKLGSCIVISNVLSNASTSNLDLTCDPMNHTTGIITYIPHSKSQKFQKGTVALLTCPFGQKVSDGASHSTCQDGSWSTKLGSCEEVNTNSSRAQMFVLSSKVASLTATALYIIYLVKELINKIY</sequence>
<dbReference type="InterPro" id="IPR035976">
    <property type="entry name" value="Sushi/SCR/CCP_sf"/>
</dbReference>
<feature type="domain" description="Sushi" evidence="8">
    <location>
        <begin position="100"/>
        <end position="162"/>
    </location>
</feature>
<organism evidence="9">
    <name type="scientific">Wuchereria bancrofti</name>
    <dbReference type="NCBI Taxonomy" id="6293"/>
    <lineage>
        <taxon>Eukaryota</taxon>
        <taxon>Metazoa</taxon>
        <taxon>Ecdysozoa</taxon>
        <taxon>Nematoda</taxon>
        <taxon>Chromadorea</taxon>
        <taxon>Rhabditida</taxon>
        <taxon>Spirurina</taxon>
        <taxon>Spiruromorpha</taxon>
        <taxon>Filarioidea</taxon>
        <taxon>Onchocercidae</taxon>
        <taxon>Wuchereria</taxon>
    </lineage>
</organism>
<protein>
    <recommendedName>
        <fullName evidence="8">Sushi domain-containing protein</fullName>
    </recommendedName>
</protein>
<feature type="transmembrane region" description="Helical" evidence="6">
    <location>
        <begin position="172"/>
        <end position="193"/>
    </location>
</feature>
<dbReference type="InterPro" id="IPR050350">
    <property type="entry name" value="Compl-Cell_Adhes-Reg"/>
</dbReference>
<keyword evidence="3 5" id="KW-1015">Disulfide bond</keyword>
<feature type="disulfide bond" evidence="5">
    <location>
        <begin position="56"/>
        <end position="83"/>
    </location>
</feature>
<feature type="chain" id="PRO_5009318322" description="Sushi domain-containing protein" evidence="7">
    <location>
        <begin position="21"/>
        <end position="201"/>
    </location>
</feature>
<accession>A0A1I8EQY4</accession>
<evidence type="ECO:0000256" key="1">
    <source>
        <dbReference type="ARBA" id="ARBA00022659"/>
    </source>
</evidence>
<feature type="domain" description="Sushi" evidence="8">
    <location>
        <begin position="24"/>
        <end position="85"/>
    </location>
</feature>
<keyword evidence="1 5" id="KW-0768">Sushi</keyword>
<evidence type="ECO:0000256" key="2">
    <source>
        <dbReference type="ARBA" id="ARBA00022737"/>
    </source>
</evidence>
<feature type="disulfide bond" evidence="5">
    <location>
        <begin position="133"/>
        <end position="160"/>
    </location>
</feature>
<comment type="caution">
    <text evidence="5">Lacks conserved residue(s) required for the propagation of feature annotation.</text>
</comment>
<dbReference type="PANTHER" id="PTHR19325:SF575">
    <property type="entry name" value="LOCOMOTION-RELATED PROTEIN HIKARU GENKI"/>
    <property type="match status" value="1"/>
</dbReference>
<keyword evidence="4" id="KW-0325">Glycoprotein</keyword>
<dbReference type="AlphaFoldDB" id="A0A1I8EQY4"/>